<name>A0AAN6Q1U5_9PEZI</name>
<comment type="caution">
    <text evidence="1">The sequence shown here is derived from an EMBL/GenBank/DDBJ whole genome shotgun (WGS) entry which is preliminary data.</text>
</comment>
<accession>A0AAN6Q1U5</accession>
<evidence type="ECO:0000313" key="1">
    <source>
        <dbReference type="EMBL" id="KAK4101211.1"/>
    </source>
</evidence>
<reference evidence="1" key="2">
    <citation type="submission" date="2023-05" db="EMBL/GenBank/DDBJ databases">
        <authorList>
            <consortium name="Lawrence Berkeley National Laboratory"/>
            <person name="Steindorff A."/>
            <person name="Hensen N."/>
            <person name="Bonometti L."/>
            <person name="Westerberg I."/>
            <person name="Brannstrom I.O."/>
            <person name="Guillou S."/>
            <person name="Cros-Aarteil S."/>
            <person name="Calhoun S."/>
            <person name="Haridas S."/>
            <person name="Kuo A."/>
            <person name="Mondo S."/>
            <person name="Pangilinan J."/>
            <person name="Riley R."/>
            <person name="Labutti K."/>
            <person name="Andreopoulos B."/>
            <person name="Lipzen A."/>
            <person name="Chen C."/>
            <person name="Yanf M."/>
            <person name="Daum C."/>
            <person name="Ng V."/>
            <person name="Clum A."/>
            <person name="Ohm R."/>
            <person name="Martin F."/>
            <person name="Silar P."/>
            <person name="Natvig D."/>
            <person name="Lalanne C."/>
            <person name="Gautier V."/>
            <person name="Ament-Velasquez S.L."/>
            <person name="Kruys A."/>
            <person name="Hutchinson M.I."/>
            <person name="Powell A.J."/>
            <person name="Barry K."/>
            <person name="Miller A.N."/>
            <person name="Grigoriev I.V."/>
            <person name="Debuchy R."/>
            <person name="Gladieux P."/>
            <person name="Thoren M.H."/>
            <person name="Johannesson H."/>
        </authorList>
    </citation>
    <scope>NUCLEOTIDE SEQUENCE</scope>
    <source>
        <strain evidence="1">CBS 757.83</strain>
    </source>
</reference>
<keyword evidence="2" id="KW-1185">Reference proteome</keyword>
<dbReference type="Proteomes" id="UP001305647">
    <property type="component" value="Unassembled WGS sequence"/>
</dbReference>
<reference evidence="1" key="1">
    <citation type="journal article" date="2023" name="Mol. Phylogenet. Evol.">
        <title>Genome-scale phylogeny and comparative genomics of the fungal order Sordariales.</title>
        <authorList>
            <person name="Hensen N."/>
            <person name="Bonometti L."/>
            <person name="Westerberg I."/>
            <person name="Brannstrom I.O."/>
            <person name="Guillou S."/>
            <person name="Cros-Aarteil S."/>
            <person name="Calhoun S."/>
            <person name="Haridas S."/>
            <person name="Kuo A."/>
            <person name="Mondo S."/>
            <person name="Pangilinan J."/>
            <person name="Riley R."/>
            <person name="LaButti K."/>
            <person name="Andreopoulos B."/>
            <person name="Lipzen A."/>
            <person name="Chen C."/>
            <person name="Yan M."/>
            <person name="Daum C."/>
            <person name="Ng V."/>
            <person name="Clum A."/>
            <person name="Steindorff A."/>
            <person name="Ohm R.A."/>
            <person name="Martin F."/>
            <person name="Silar P."/>
            <person name="Natvig D.O."/>
            <person name="Lalanne C."/>
            <person name="Gautier V."/>
            <person name="Ament-Velasquez S.L."/>
            <person name="Kruys A."/>
            <person name="Hutchinson M.I."/>
            <person name="Powell A.J."/>
            <person name="Barry K."/>
            <person name="Miller A.N."/>
            <person name="Grigoriev I.V."/>
            <person name="Debuchy R."/>
            <person name="Gladieux P."/>
            <person name="Hiltunen Thoren M."/>
            <person name="Johannesson H."/>
        </authorList>
    </citation>
    <scope>NUCLEOTIDE SEQUENCE</scope>
    <source>
        <strain evidence="1">CBS 757.83</strain>
    </source>
</reference>
<dbReference type="EMBL" id="MU863636">
    <property type="protein sequence ID" value="KAK4101211.1"/>
    <property type="molecule type" value="Genomic_DNA"/>
</dbReference>
<evidence type="ECO:0000313" key="2">
    <source>
        <dbReference type="Proteomes" id="UP001305647"/>
    </source>
</evidence>
<proteinExistence type="predicted"/>
<dbReference type="AlphaFoldDB" id="A0AAN6Q1U5"/>
<protein>
    <submittedName>
        <fullName evidence="1">Uncharacterized protein</fullName>
    </submittedName>
</protein>
<gene>
    <name evidence="1" type="ORF">N658DRAFT_68353</name>
</gene>
<sequence length="190" mass="21058">MRGASHPESCCVPKVAGWRLMPDRVRQMKPSHCSMFALTWTLLNSPPTRTGLDALECPTRTAPDVGFTARSPDWDSCSTISVVCRLKVAGPRQFKQCLPRVNARQEIWPAATPTLVRNSDSTKRSVTFRSHTTVGLHARQARSEGGEIFRRLVARIVRPPSPVSQSVKFVAPINAWLSTRRRCCSADSSS</sequence>
<organism evidence="1 2">
    <name type="scientific">Parathielavia hyrcaniae</name>
    <dbReference type="NCBI Taxonomy" id="113614"/>
    <lineage>
        <taxon>Eukaryota</taxon>
        <taxon>Fungi</taxon>
        <taxon>Dikarya</taxon>
        <taxon>Ascomycota</taxon>
        <taxon>Pezizomycotina</taxon>
        <taxon>Sordariomycetes</taxon>
        <taxon>Sordariomycetidae</taxon>
        <taxon>Sordariales</taxon>
        <taxon>Chaetomiaceae</taxon>
        <taxon>Parathielavia</taxon>
    </lineage>
</organism>